<organism evidence="3 4">
    <name type="scientific">Streptomyces viridochromogenes</name>
    <dbReference type="NCBI Taxonomy" id="1938"/>
    <lineage>
        <taxon>Bacteria</taxon>
        <taxon>Bacillati</taxon>
        <taxon>Actinomycetota</taxon>
        <taxon>Actinomycetes</taxon>
        <taxon>Kitasatosporales</taxon>
        <taxon>Streptomycetaceae</taxon>
        <taxon>Streptomyces</taxon>
    </lineage>
</organism>
<evidence type="ECO:0000256" key="2">
    <source>
        <dbReference type="SAM" id="SignalP"/>
    </source>
</evidence>
<dbReference type="AlphaFoldDB" id="A0A0J7Z6X6"/>
<feature type="region of interest" description="Disordered" evidence="1">
    <location>
        <begin position="23"/>
        <end position="49"/>
    </location>
</feature>
<dbReference type="InterPro" id="IPR012334">
    <property type="entry name" value="Pectin_lyas_fold"/>
</dbReference>
<feature type="signal peptide" evidence="2">
    <location>
        <begin position="1"/>
        <end position="24"/>
    </location>
</feature>
<sequence>MRRAAAAAVLGVLALLSAPPTASAASGVEREPVGWAATGPGTTGGAGGTTWTVRTRAELKEALAHHGDPTAPKVIRVVGDINGHETADGSLLGEQDYAPGYDLAKYMSCFGQDGAEWSDARHDDPGLAVAPYGGERFHDTGSWANGRPARLNTVAAGLGLTDDVGWDPADVYDYRPLTSAAAVEHHVLTHAGTGRRYARP</sequence>
<protein>
    <submittedName>
        <fullName evidence="3">Uncharacterized protein</fullName>
    </submittedName>
</protein>
<feature type="chain" id="PRO_5005292562" evidence="2">
    <location>
        <begin position="25"/>
        <end position="200"/>
    </location>
</feature>
<evidence type="ECO:0000313" key="4">
    <source>
        <dbReference type="Proteomes" id="UP000037432"/>
    </source>
</evidence>
<dbReference type="RefSeq" id="WP_048583653.1">
    <property type="nucleotide sequence ID" value="NZ_LFNT01000031.1"/>
</dbReference>
<reference evidence="3 4" key="1">
    <citation type="submission" date="2015-06" db="EMBL/GenBank/DDBJ databases">
        <authorList>
            <person name="Ju K.-S."/>
            <person name="Doroghazi J.R."/>
            <person name="Metcalf W.W."/>
        </authorList>
    </citation>
    <scope>NUCLEOTIDE SEQUENCE [LARGE SCALE GENOMIC DNA]</scope>
    <source>
        <strain evidence="3 4">NRRL 3414</strain>
    </source>
</reference>
<evidence type="ECO:0000256" key="1">
    <source>
        <dbReference type="SAM" id="MobiDB-lite"/>
    </source>
</evidence>
<dbReference type="PATRIC" id="fig|1938.3.peg.4384"/>
<name>A0A0J7Z6X6_STRVR</name>
<dbReference type="SUPFAM" id="SSF51126">
    <property type="entry name" value="Pectin lyase-like"/>
    <property type="match status" value="1"/>
</dbReference>
<dbReference type="Proteomes" id="UP000037432">
    <property type="component" value="Unassembled WGS sequence"/>
</dbReference>
<evidence type="ECO:0000313" key="3">
    <source>
        <dbReference type="EMBL" id="KMS71941.1"/>
    </source>
</evidence>
<gene>
    <name evidence="3" type="ORF">ACM01_25320</name>
</gene>
<dbReference type="Gene3D" id="2.160.20.10">
    <property type="entry name" value="Single-stranded right-handed beta-helix, Pectin lyase-like"/>
    <property type="match status" value="2"/>
</dbReference>
<dbReference type="InterPro" id="IPR011050">
    <property type="entry name" value="Pectin_lyase_fold/virulence"/>
</dbReference>
<keyword evidence="2" id="KW-0732">Signal</keyword>
<accession>A0A0J7Z6X6</accession>
<comment type="caution">
    <text evidence="3">The sequence shown here is derived from an EMBL/GenBank/DDBJ whole genome shotgun (WGS) entry which is preliminary data.</text>
</comment>
<proteinExistence type="predicted"/>
<dbReference type="EMBL" id="LFNT01000031">
    <property type="protein sequence ID" value="KMS71941.1"/>
    <property type="molecule type" value="Genomic_DNA"/>
</dbReference>